<gene>
    <name evidence="2" type="ORF">G4177_34215</name>
</gene>
<evidence type="ECO:0000259" key="1">
    <source>
        <dbReference type="Pfam" id="PF09543"/>
    </source>
</evidence>
<reference evidence="2 3" key="1">
    <citation type="submission" date="2020-02" db="EMBL/GenBank/DDBJ databases">
        <authorList>
            <person name="Babadi Z.K."/>
            <person name="Risdian C."/>
            <person name="Ebrahimipour G.H."/>
            <person name="Wink J."/>
        </authorList>
    </citation>
    <scope>NUCLEOTIDE SEQUENCE [LARGE SCALE GENOMIC DNA]</scope>
    <source>
        <strain evidence="2 3">ZKHCc1 1396</strain>
    </source>
</reference>
<accession>A0ABR9PZR1</accession>
<name>A0ABR9PZR1_9BACT</name>
<organism evidence="2 3">
    <name type="scientific">Corallococcus soli</name>
    <dbReference type="NCBI Taxonomy" id="2710757"/>
    <lineage>
        <taxon>Bacteria</taxon>
        <taxon>Pseudomonadati</taxon>
        <taxon>Myxococcota</taxon>
        <taxon>Myxococcia</taxon>
        <taxon>Myxococcales</taxon>
        <taxon>Cystobacterineae</taxon>
        <taxon>Myxococcaceae</taxon>
        <taxon>Corallococcus</taxon>
    </lineage>
</organism>
<feature type="domain" description="DUSAM" evidence="1">
    <location>
        <begin position="6"/>
        <end position="121"/>
    </location>
</feature>
<sequence length="122" mass="13401">MSEDTDWDDVRALFARVEAGEALTLTPDVRELLLRTAQQVAIPEAAAHSAIQDVEAATALLGEVRVRIRTGSQRMMLTLPAARRLRLAGNKAGARKLLEDLLAVEVVPLYREQAELALEDLD</sequence>
<dbReference type="Pfam" id="PF09543">
    <property type="entry name" value="DUF2379"/>
    <property type="match status" value="1"/>
</dbReference>
<keyword evidence="3" id="KW-1185">Reference proteome</keyword>
<protein>
    <submittedName>
        <fullName evidence="2">DUSAM domain-containing protein</fullName>
    </submittedName>
</protein>
<evidence type="ECO:0000313" key="2">
    <source>
        <dbReference type="EMBL" id="MBE4753217.1"/>
    </source>
</evidence>
<evidence type="ECO:0000313" key="3">
    <source>
        <dbReference type="Proteomes" id="UP001516472"/>
    </source>
</evidence>
<dbReference type="InterPro" id="IPR011753">
    <property type="entry name" value="DUSAM_dom"/>
</dbReference>
<dbReference type="Proteomes" id="UP001516472">
    <property type="component" value="Unassembled WGS sequence"/>
</dbReference>
<proteinExistence type="predicted"/>
<dbReference type="NCBIfam" id="TIGR02267">
    <property type="entry name" value="DUSAM domain"/>
    <property type="match status" value="1"/>
</dbReference>
<comment type="caution">
    <text evidence="2">The sequence shown here is derived from an EMBL/GenBank/DDBJ whole genome shotgun (WGS) entry which is preliminary data.</text>
</comment>
<dbReference type="EMBL" id="JAAIYO010000017">
    <property type="protein sequence ID" value="MBE4753217.1"/>
    <property type="molecule type" value="Genomic_DNA"/>
</dbReference>